<evidence type="ECO:0000313" key="4">
    <source>
        <dbReference type="Proteomes" id="UP000192796"/>
    </source>
</evidence>
<dbReference type="InterPro" id="IPR027417">
    <property type="entry name" value="P-loop_NTPase"/>
</dbReference>
<dbReference type="SUPFAM" id="SSF52540">
    <property type="entry name" value="P-loop containing nucleoside triphosphate hydrolases"/>
    <property type="match status" value="1"/>
</dbReference>
<dbReference type="Gene3D" id="3.40.50.300">
    <property type="entry name" value="P-loop containing nucleotide triphosphate hydrolases"/>
    <property type="match status" value="2"/>
</dbReference>
<dbReference type="STRING" id="1703345.A3860_18465"/>
<feature type="domain" description="Type IV secretion system coupling protein TraD DNA-binding" evidence="2">
    <location>
        <begin position="397"/>
        <end position="722"/>
    </location>
</feature>
<gene>
    <name evidence="3" type="ORF">A3860_18465</name>
</gene>
<dbReference type="Proteomes" id="UP000192796">
    <property type="component" value="Unassembled WGS sequence"/>
</dbReference>
<organism evidence="3 4">
    <name type="scientific">Niastella vici</name>
    <dbReference type="NCBI Taxonomy" id="1703345"/>
    <lineage>
        <taxon>Bacteria</taxon>
        <taxon>Pseudomonadati</taxon>
        <taxon>Bacteroidota</taxon>
        <taxon>Chitinophagia</taxon>
        <taxon>Chitinophagales</taxon>
        <taxon>Chitinophagaceae</taxon>
        <taxon>Niastella</taxon>
    </lineage>
</organism>
<dbReference type="PANTHER" id="PTHR30121:SF11">
    <property type="entry name" value="AAA+ ATPASE DOMAIN-CONTAINING PROTEIN"/>
    <property type="match status" value="1"/>
</dbReference>
<proteinExistence type="predicted"/>
<evidence type="ECO:0000259" key="2">
    <source>
        <dbReference type="Pfam" id="PF10412"/>
    </source>
</evidence>
<evidence type="ECO:0000313" key="3">
    <source>
        <dbReference type="EMBL" id="OQP64743.1"/>
    </source>
</evidence>
<dbReference type="CDD" id="cd01127">
    <property type="entry name" value="TrwB_TraG_TraD_VirD4"/>
    <property type="match status" value="1"/>
</dbReference>
<dbReference type="Pfam" id="PF10412">
    <property type="entry name" value="TrwB_AAD_bind"/>
    <property type="match status" value="1"/>
</dbReference>
<reference evidence="3 4" key="1">
    <citation type="submission" date="2016-03" db="EMBL/GenBank/DDBJ databases">
        <title>Niastella vici sp. nov., isolated from farmland soil.</title>
        <authorList>
            <person name="Chen L."/>
            <person name="Wang D."/>
            <person name="Yang S."/>
            <person name="Wang G."/>
        </authorList>
    </citation>
    <scope>NUCLEOTIDE SEQUENCE [LARGE SCALE GENOMIC DNA]</scope>
    <source>
        <strain evidence="3 4">DJ57</strain>
    </source>
</reference>
<keyword evidence="4" id="KW-1185">Reference proteome</keyword>
<dbReference type="RefSeq" id="WP_081146556.1">
    <property type="nucleotide sequence ID" value="NZ_LVYD01000041.1"/>
</dbReference>
<dbReference type="PANTHER" id="PTHR30121">
    <property type="entry name" value="UNCHARACTERIZED PROTEIN YJGR-RELATED"/>
    <property type="match status" value="1"/>
</dbReference>
<dbReference type="OrthoDB" id="9806951at2"/>
<dbReference type="InterPro" id="IPR051162">
    <property type="entry name" value="T4SS_component"/>
</dbReference>
<evidence type="ECO:0000256" key="1">
    <source>
        <dbReference type="SAM" id="MobiDB-lite"/>
    </source>
</evidence>
<protein>
    <recommendedName>
        <fullName evidence="2">Type IV secretion system coupling protein TraD DNA-binding domain-containing protein</fullName>
    </recommendedName>
</protein>
<dbReference type="EMBL" id="LVYD01000041">
    <property type="protein sequence ID" value="OQP64743.1"/>
    <property type="molecule type" value="Genomic_DNA"/>
</dbReference>
<feature type="region of interest" description="Disordered" evidence="1">
    <location>
        <begin position="791"/>
        <end position="830"/>
    </location>
</feature>
<dbReference type="InterPro" id="IPR019476">
    <property type="entry name" value="T4SS_TraD_DNA-bd"/>
</dbReference>
<name>A0A1V9G297_9BACT</name>
<accession>A0A1V9G297</accession>
<sequence>MNQVSEELTLNFYEWARRGQGWFVYDTPVDFEPPFAPYFHATVRHSVPDDGRPVSIVSRIANYVLDLFTSKEITTIEATEDEMIPVAYASEYSDIPLRTIGVTLPRDYKVRASEAEQLLLMLSLCRYPISFEIEATENKIHILFVCREPDRLHVAGQLKAYFPGCIVDEQARSAWDSEDGEGMFIGIADLCLSEEFTRPLKMTESIELDPFIGLFSILEHLGETELATIQVLFTQTINPWSESILRSVTDEKGGSFFLNAPEMPALAKEKISSPLYSVVIRVIGQSTTLEQALAIANHVAQSVISSTASNHNSLTILQSEVYSFEDRANDFINRQSHRLGMLLNSKELLTLVHLPGAAVASSKLERDIRKTKAVPAIALGHQLVLGINQHQGIQKAVTLSTAHRVRHTHIIGATGVGKSNIILTSAVQDILNGNGLLVLDPHGDTIDNILPYIPAQRVNDVLLIDPADSEFPIGFNILSAHNDIEKEILSSDLVAAFKRQSTSWGDQMNSVLANAILAFVESNEGGTLVELRRFLVEKAFRDEFLKTVTDPSIVYYWQKEYPLLKSSSIGSILTRLDSFLRPKLIRNMVAQRKSIDFQHLMDTKKIILVKLSHGMMGAENSYLLGTFIVSKIYQAAMARQAQAQENRTPFFVYVDEFQNYATASMGHILEGTRKYGLSLTLAHQGMRQLESNSELASSIIANAGTRICFRLGETDAKKFADGFSYFDAQDLQNLSIGEAIGRIEKSENDFSLTTFQLPASEVPKLIKDQIIAFSRQTYGTPKHIVEQALAESMQTAHQPADPAPKPPIVKRTKEEDLPPHPTEPAEPAVPIEPIESVQQKEKKPLPKSFIQPIPAQIQEITQTSEVEKFKQAHEERLHVSLQNRIKLMAEQRGFKATLEAPTYTRTGFVDVSLERNNKRIAIEISVTTSAAWEMNNIKKCLAEGYDTVIACSPNTRTLENIRTHIVALPETDRAKIVVFNPDALFEYLDTLVQADVPTEDTMQGWHVNVKLRTISDEEAKGKSTAIKRVLASTPKKKKKGT</sequence>
<comment type="caution">
    <text evidence="3">The sequence shown here is derived from an EMBL/GenBank/DDBJ whole genome shotgun (WGS) entry which is preliminary data.</text>
</comment>
<dbReference type="AlphaFoldDB" id="A0A1V9G297"/>